<dbReference type="AlphaFoldDB" id="A0A0M3IIZ6"/>
<name>A0A0M3IIZ6_ASCLU</name>
<protein>
    <submittedName>
        <fullName evidence="3">Transposase</fullName>
    </submittedName>
</protein>
<accession>A0A0M3IIZ6</accession>
<evidence type="ECO:0000313" key="2">
    <source>
        <dbReference type="Proteomes" id="UP000036681"/>
    </source>
</evidence>
<keyword evidence="2" id="KW-1185">Reference proteome</keyword>
<organism evidence="2 3">
    <name type="scientific">Ascaris lumbricoides</name>
    <name type="common">Giant roundworm</name>
    <dbReference type="NCBI Taxonomy" id="6252"/>
    <lineage>
        <taxon>Eukaryota</taxon>
        <taxon>Metazoa</taxon>
        <taxon>Ecdysozoa</taxon>
        <taxon>Nematoda</taxon>
        <taxon>Chromadorea</taxon>
        <taxon>Rhabditida</taxon>
        <taxon>Spirurina</taxon>
        <taxon>Ascaridomorpha</taxon>
        <taxon>Ascaridoidea</taxon>
        <taxon>Ascarididae</taxon>
        <taxon>Ascaris</taxon>
    </lineage>
</organism>
<sequence length="82" mass="9039">MGCAGAREPTAVSGAQKEGRQLGELDRRRSNVVQTLGVNLLAGLSRVDVTLGFDIQRKDDRKVGIRGRCVYGTTEGDRWRQH</sequence>
<evidence type="ECO:0000256" key="1">
    <source>
        <dbReference type="SAM" id="MobiDB-lite"/>
    </source>
</evidence>
<dbReference type="Proteomes" id="UP000036681">
    <property type="component" value="Unplaced"/>
</dbReference>
<dbReference type="WBParaSite" id="ALUE_0001856801-mRNA-1">
    <property type="protein sequence ID" value="ALUE_0001856801-mRNA-1"/>
    <property type="gene ID" value="ALUE_0001856801"/>
</dbReference>
<feature type="region of interest" description="Disordered" evidence="1">
    <location>
        <begin position="1"/>
        <end position="23"/>
    </location>
</feature>
<proteinExistence type="predicted"/>
<evidence type="ECO:0000313" key="3">
    <source>
        <dbReference type="WBParaSite" id="ALUE_0001856801-mRNA-1"/>
    </source>
</evidence>
<reference evidence="3" key="1">
    <citation type="submission" date="2017-02" db="UniProtKB">
        <authorList>
            <consortium name="WormBaseParasite"/>
        </authorList>
    </citation>
    <scope>IDENTIFICATION</scope>
</reference>